<feature type="domain" description="Vacuolar sorting receptor thioredoxin-like" evidence="13">
    <location>
        <begin position="182"/>
        <end position="390"/>
    </location>
</feature>
<evidence type="ECO:0000256" key="5">
    <source>
        <dbReference type="ARBA" id="ARBA00022737"/>
    </source>
</evidence>
<dbReference type="AlphaFoldDB" id="A0AAD7UDI1"/>
<dbReference type="Proteomes" id="UP001230188">
    <property type="component" value="Unassembled WGS sequence"/>
</dbReference>
<evidence type="ECO:0000256" key="7">
    <source>
        <dbReference type="ARBA" id="ARBA00022989"/>
    </source>
</evidence>
<keyword evidence="2" id="KW-0245">EGF-like domain</keyword>
<evidence type="ECO:0000256" key="8">
    <source>
        <dbReference type="ARBA" id="ARBA00023136"/>
    </source>
</evidence>
<evidence type="ECO:0000256" key="11">
    <source>
        <dbReference type="SAM" id="Phobius"/>
    </source>
</evidence>
<keyword evidence="5" id="KW-0677">Repeat</keyword>
<sequence length="520" mass="57067">MWWWLLLVRGAVASDGTSIFQIEVPYSLYTEDGYRHKEAMFGSPKYGVTLTEKMYYANSTMCDDSALPMGRWTTPYLLMVDRGDCTFVKKVRNAQNLGASGVIVADNKCVCSDEACSSTPNMACESDEPIMADDGSGSDITIPAILLWKTDADKIKDYFFSEPNPVVQAKLAWSIPQPDNRVEWELWTKSDDDTSIDFLIEFRSTVFALGLDQQFTPHFYTWNGTAYGCPESGRCGTLCTNSGRYCAPDPDGQANVGLSGADVVTENLRRTCLWKLEGGKDQTDPNEVGVGRAWWHYLGNFTHFCDTAETFKSEACVRQAMDAAGASFNAVQACMDESGGVARDGGKNSILEHELGELKRKNIYVVPECIINNQAIWGALSTQNVLETICHGYSTGDEPDACGCQSLAANTRDPSYLNCLADATTTPGSTPQVYTEKSSKKTTTSSSMPWWGVFLLVMSIILVMLLAGLAYWKKTQQQMRDQVRGILAEYMPLEDLGPSSTNAGPATHSVLHTPGLSIQA</sequence>
<feature type="transmembrane region" description="Helical" evidence="11">
    <location>
        <begin position="448"/>
        <end position="472"/>
    </location>
</feature>
<organism evidence="14 15">
    <name type="scientific">Chrysophaeum taylorii</name>
    <dbReference type="NCBI Taxonomy" id="2483200"/>
    <lineage>
        <taxon>Eukaryota</taxon>
        <taxon>Sar</taxon>
        <taxon>Stramenopiles</taxon>
        <taxon>Ochrophyta</taxon>
        <taxon>Pelagophyceae</taxon>
        <taxon>Pelagomonadales</taxon>
        <taxon>Pelagomonadaceae</taxon>
        <taxon>Chrysophaeum</taxon>
    </lineage>
</organism>
<dbReference type="PANTHER" id="PTHR22702">
    <property type="entry name" value="PROTEASE-ASSOCIATED DOMAIN-CONTAINING PROTEIN"/>
    <property type="match status" value="1"/>
</dbReference>
<reference evidence="14" key="1">
    <citation type="submission" date="2023-01" db="EMBL/GenBank/DDBJ databases">
        <title>Metagenome sequencing of chrysophaentin producing Chrysophaeum taylorii.</title>
        <authorList>
            <person name="Davison J."/>
            <person name="Bewley C."/>
        </authorList>
    </citation>
    <scope>NUCLEOTIDE SEQUENCE</scope>
    <source>
        <strain evidence="14">NIES-1699</strain>
    </source>
</reference>
<dbReference type="InterPro" id="IPR056858">
    <property type="entry name" value="VSR_TRX"/>
</dbReference>
<keyword evidence="9" id="KW-0325">Glycoprotein</keyword>
<evidence type="ECO:0000259" key="13">
    <source>
        <dbReference type="Pfam" id="PF25011"/>
    </source>
</evidence>
<proteinExistence type="predicted"/>
<dbReference type="InterPro" id="IPR003137">
    <property type="entry name" value="PA_domain"/>
</dbReference>
<evidence type="ECO:0000313" key="14">
    <source>
        <dbReference type="EMBL" id="KAJ8603125.1"/>
    </source>
</evidence>
<dbReference type="InterPro" id="IPR046450">
    <property type="entry name" value="PA_dom_sf"/>
</dbReference>
<gene>
    <name evidence="14" type="ORF">CTAYLR_004573</name>
</gene>
<evidence type="ECO:0000256" key="1">
    <source>
        <dbReference type="ARBA" id="ARBA00004479"/>
    </source>
</evidence>
<protein>
    <recommendedName>
        <fullName evidence="16">PA domain-containing protein</fullName>
    </recommendedName>
</protein>
<keyword evidence="3 11" id="KW-0812">Transmembrane</keyword>
<comment type="subcellular location">
    <subcellularLocation>
        <location evidence="10">Endomembrane system</location>
        <topology evidence="10">Single-pass membrane protein</topology>
    </subcellularLocation>
    <subcellularLocation>
        <location evidence="1">Membrane</location>
        <topology evidence="1">Single-pass type I membrane protein</topology>
    </subcellularLocation>
</comment>
<evidence type="ECO:0000256" key="10">
    <source>
        <dbReference type="ARBA" id="ARBA00037847"/>
    </source>
</evidence>
<dbReference type="EMBL" id="JAQMWT010000360">
    <property type="protein sequence ID" value="KAJ8603125.1"/>
    <property type="molecule type" value="Genomic_DNA"/>
</dbReference>
<feature type="domain" description="PA" evidence="12">
    <location>
        <begin position="77"/>
        <end position="155"/>
    </location>
</feature>
<dbReference type="PANTHER" id="PTHR22702:SF1">
    <property type="entry name" value="PROTEASE-ASSOCIATED DOMAIN-CONTAINING PROTEIN 1"/>
    <property type="match status" value="1"/>
</dbReference>
<keyword evidence="4" id="KW-0732">Signal</keyword>
<evidence type="ECO:0000256" key="2">
    <source>
        <dbReference type="ARBA" id="ARBA00022536"/>
    </source>
</evidence>
<dbReference type="GO" id="GO:0012505">
    <property type="term" value="C:endomembrane system"/>
    <property type="evidence" value="ECO:0007669"/>
    <property type="project" value="UniProtKB-SubCell"/>
</dbReference>
<dbReference type="Pfam" id="PF25011">
    <property type="entry name" value="VSR_TRX"/>
    <property type="match status" value="1"/>
</dbReference>
<dbReference type="GO" id="GO:0016020">
    <property type="term" value="C:membrane"/>
    <property type="evidence" value="ECO:0007669"/>
    <property type="project" value="UniProtKB-SubCell"/>
</dbReference>
<dbReference type="SUPFAM" id="SSF52025">
    <property type="entry name" value="PA domain"/>
    <property type="match status" value="1"/>
</dbReference>
<name>A0AAD7UDI1_9STRA</name>
<evidence type="ECO:0000256" key="4">
    <source>
        <dbReference type="ARBA" id="ARBA00022729"/>
    </source>
</evidence>
<keyword evidence="8 11" id="KW-0472">Membrane</keyword>
<evidence type="ECO:0000256" key="9">
    <source>
        <dbReference type="ARBA" id="ARBA00023180"/>
    </source>
</evidence>
<keyword evidence="15" id="KW-1185">Reference proteome</keyword>
<dbReference type="Gene3D" id="3.50.30.30">
    <property type="match status" value="1"/>
</dbReference>
<evidence type="ECO:0008006" key="16">
    <source>
        <dbReference type="Google" id="ProtNLM"/>
    </source>
</evidence>
<evidence type="ECO:0000313" key="15">
    <source>
        <dbReference type="Proteomes" id="UP001230188"/>
    </source>
</evidence>
<evidence type="ECO:0000259" key="12">
    <source>
        <dbReference type="Pfam" id="PF02225"/>
    </source>
</evidence>
<accession>A0AAD7UDI1</accession>
<keyword evidence="7 11" id="KW-1133">Transmembrane helix</keyword>
<keyword evidence="6" id="KW-0106">Calcium</keyword>
<dbReference type="Pfam" id="PF02225">
    <property type="entry name" value="PA"/>
    <property type="match status" value="1"/>
</dbReference>
<evidence type="ECO:0000256" key="3">
    <source>
        <dbReference type="ARBA" id="ARBA00022692"/>
    </source>
</evidence>
<comment type="caution">
    <text evidence="14">The sequence shown here is derived from an EMBL/GenBank/DDBJ whole genome shotgun (WGS) entry which is preliminary data.</text>
</comment>
<evidence type="ECO:0000256" key="6">
    <source>
        <dbReference type="ARBA" id="ARBA00022837"/>
    </source>
</evidence>